<proteinExistence type="predicted"/>
<comment type="caution">
    <text evidence="1">The sequence shown here is derived from an EMBL/GenBank/DDBJ whole genome shotgun (WGS) entry which is preliminary data.</text>
</comment>
<sequence>MNPRFVLGTVDNRVRVWRCLGPFLNGLPGAILQQDDARSHTARVAQDFLRHFQTLPWPTRSPDLSPVEHGYQTQDPLLQTNSQENRHIVRRARIAAHCLIVRHKYLRSLFTTGFFVSAHHRNAPGLRTVAIAVTITRAAIDTYSLSPPFRMVLLSKRMDCNQMVWPRWPSAQGIGSWQACHEFEPSTAKTHRVGERCTLNLSSTQTSFRWCGVVFRRGGASSGVVLVT</sequence>
<gene>
    <name evidence="1" type="primary">NCL1_53065</name>
    <name evidence="1" type="ORF">TNCV_1358751</name>
</gene>
<evidence type="ECO:0000313" key="2">
    <source>
        <dbReference type="Proteomes" id="UP000887159"/>
    </source>
</evidence>
<dbReference type="Gene3D" id="3.30.420.10">
    <property type="entry name" value="Ribonuclease H-like superfamily/Ribonuclease H"/>
    <property type="match status" value="1"/>
</dbReference>
<dbReference type="Proteomes" id="UP000887159">
    <property type="component" value="Unassembled WGS sequence"/>
</dbReference>
<dbReference type="GO" id="GO:0003676">
    <property type="term" value="F:nucleic acid binding"/>
    <property type="evidence" value="ECO:0007669"/>
    <property type="project" value="InterPro"/>
</dbReference>
<keyword evidence="2" id="KW-1185">Reference proteome</keyword>
<name>A0A8X6S8I4_TRICX</name>
<accession>A0A8X6S8I4</accession>
<dbReference type="InterPro" id="IPR036397">
    <property type="entry name" value="RNaseH_sf"/>
</dbReference>
<evidence type="ECO:0000313" key="1">
    <source>
        <dbReference type="EMBL" id="GFY08471.1"/>
    </source>
</evidence>
<dbReference type="EMBL" id="BMAU01021280">
    <property type="protein sequence ID" value="GFY08471.1"/>
    <property type="molecule type" value="Genomic_DNA"/>
</dbReference>
<dbReference type="AlphaFoldDB" id="A0A8X6S8I4"/>
<organism evidence="1 2">
    <name type="scientific">Trichonephila clavipes</name>
    <name type="common">Golden silk orbweaver</name>
    <name type="synonym">Nephila clavipes</name>
    <dbReference type="NCBI Taxonomy" id="2585209"/>
    <lineage>
        <taxon>Eukaryota</taxon>
        <taxon>Metazoa</taxon>
        <taxon>Ecdysozoa</taxon>
        <taxon>Arthropoda</taxon>
        <taxon>Chelicerata</taxon>
        <taxon>Arachnida</taxon>
        <taxon>Araneae</taxon>
        <taxon>Araneomorphae</taxon>
        <taxon>Entelegynae</taxon>
        <taxon>Araneoidea</taxon>
        <taxon>Nephilidae</taxon>
        <taxon>Trichonephila</taxon>
    </lineage>
</organism>
<reference evidence="1" key="1">
    <citation type="submission" date="2020-08" db="EMBL/GenBank/DDBJ databases">
        <title>Multicomponent nature underlies the extraordinary mechanical properties of spider dragline silk.</title>
        <authorList>
            <person name="Kono N."/>
            <person name="Nakamura H."/>
            <person name="Mori M."/>
            <person name="Yoshida Y."/>
            <person name="Ohtoshi R."/>
            <person name="Malay A.D."/>
            <person name="Moran D.A.P."/>
            <person name="Tomita M."/>
            <person name="Numata K."/>
            <person name="Arakawa K."/>
        </authorList>
    </citation>
    <scope>NUCLEOTIDE SEQUENCE</scope>
</reference>
<protein>
    <submittedName>
        <fullName evidence="1">Transposable element Tcb2 transposase</fullName>
    </submittedName>
</protein>